<evidence type="ECO:0000313" key="2">
    <source>
        <dbReference type="WBParaSite" id="TMUE_1000003158.1"/>
    </source>
</evidence>
<proteinExistence type="predicted"/>
<dbReference type="WBParaSite" id="TMUE_1000003158.1">
    <property type="protein sequence ID" value="TMUE_1000003158.1"/>
    <property type="gene ID" value="WBGene00288122"/>
</dbReference>
<reference evidence="2" key="1">
    <citation type="submission" date="2019-12" db="UniProtKB">
        <authorList>
            <consortium name="WormBaseParasite"/>
        </authorList>
    </citation>
    <scope>IDENTIFICATION</scope>
</reference>
<name>A0A5S6Q7K1_TRIMR</name>
<protein>
    <submittedName>
        <fullName evidence="2">Uncharacterized protein</fullName>
    </submittedName>
</protein>
<dbReference type="Proteomes" id="UP000046395">
    <property type="component" value="Unassembled WGS sequence"/>
</dbReference>
<sequence>MGVWEIAQLPRGTGVEGTQQECAVTQFNHRQLRAVPQKCQVRQHLARRRNAWNRLQDEHGTLATSVHVDADKDVQEIIDALKSTFLCCECSKPDVDRWLESDSHYRGFQLMNDEEIIEFCSKQRAAYEEEQHSDDDDEKQVVLPSNNEAFYYLEAALTWFEGQEECDSKRLFRLKRLVGSDSDQSVACFGRERTAVVDYLSHITDEPRSKCVQLCDCPQLLSSAQNNNKQVKKRK</sequence>
<organism evidence="1 2">
    <name type="scientific">Trichuris muris</name>
    <name type="common">Mouse whipworm</name>
    <dbReference type="NCBI Taxonomy" id="70415"/>
    <lineage>
        <taxon>Eukaryota</taxon>
        <taxon>Metazoa</taxon>
        <taxon>Ecdysozoa</taxon>
        <taxon>Nematoda</taxon>
        <taxon>Enoplea</taxon>
        <taxon>Dorylaimia</taxon>
        <taxon>Trichinellida</taxon>
        <taxon>Trichuridae</taxon>
        <taxon>Trichuris</taxon>
    </lineage>
</organism>
<accession>A0A5S6Q7K1</accession>
<evidence type="ECO:0000313" key="1">
    <source>
        <dbReference type="Proteomes" id="UP000046395"/>
    </source>
</evidence>
<keyword evidence="1" id="KW-1185">Reference proteome</keyword>
<dbReference type="AlphaFoldDB" id="A0A5S6Q7K1"/>